<dbReference type="Pfam" id="PF00135">
    <property type="entry name" value="COesterase"/>
    <property type="match status" value="1"/>
</dbReference>
<feature type="signal peptide" evidence="3">
    <location>
        <begin position="1"/>
        <end position="25"/>
    </location>
</feature>
<accession>A0ABR4PQZ5</accession>
<feature type="domain" description="Carboxylesterase type B" evidence="4">
    <location>
        <begin position="28"/>
        <end position="508"/>
    </location>
</feature>
<dbReference type="SUPFAM" id="SSF53474">
    <property type="entry name" value="alpha/beta-Hydrolases"/>
    <property type="match status" value="1"/>
</dbReference>
<dbReference type="InterPro" id="IPR029058">
    <property type="entry name" value="AB_hydrolase_fold"/>
</dbReference>
<feature type="chain" id="PRO_5044974945" description="Carboxylic ester hydrolase" evidence="3">
    <location>
        <begin position="26"/>
        <end position="534"/>
    </location>
</feature>
<dbReference type="InterPro" id="IPR050309">
    <property type="entry name" value="Type-B_Carboxylest/Lipase"/>
</dbReference>
<sequence length="534" mass="57521">MKSINLPTACRIAILGLASIASCTSGPVVDLGYARYQGSYDLASDINTFYGIRYAQAPTGTLRWQAPQSIEAKNNYSKTAVINATTVGVACHQTLPGWFSTAGFPSGTLPGSEDCLLLDVLAPANPNSSNLPVMVQIHGGGYTTGSAETVSPGNSLVYQSGGSLIYVSIQYRLGAHGFLGGPKFLENGVGNVGLLDQRAALEWVKRNIENFGGDPNQVTIIGGSAGGGSVTQQLTLYGGVSDPPFRAAIADYPWWQPFHDDGVLQSQYDLLLNFTSCGDLECLRGVPEAELANATGTVSQVAYEAGFYGYGDFYFGPYVDGTVVLDLPSEQFKKGNFAKVPLLTDREGYEGTLFSNPNEVTIEQATAGLEILFPNAEGSFFTRLFQLYPSSDFNSTFFQRQQIFGDFIINCPTYYMASAVSDLGIPAYKMIFNAGRQTHGSLGDFITSVELNGTGNNVTLGSIIRSYYISFAVALDPNTNSYTNISHPYWPSYQENEGNFSVLDVTYTTVGAAPDREASAQCDFFHSQSYAIRN</sequence>
<dbReference type="EC" id="3.1.1.-" evidence="3"/>
<reference evidence="5 6" key="1">
    <citation type="submission" date="2024-06" db="EMBL/GenBank/DDBJ databases">
        <title>Complete genome of Phlyctema vagabunda strain 19-DSS-EL-015.</title>
        <authorList>
            <person name="Fiorenzani C."/>
        </authorList>
    </citation>
    <scope>NUCLEOTIDE SEQUENCE [LARGE SCALE GENOMIC DNA]</scope>
    <source>
        <strain evidence="5 6">19-DSS-EL-015</strain>
    </source>
</reference>
<dbReference type="Proteomes" id="UP001629113">
    <property type="component" value="Unassembled WGS sequence"/>
</dbReference>
<comment type="caution">
    <text evidence="5">The sequence shown here is derived from an EMBL/GenBank/DDBJ whole genome shotgun (WGS) entry which is preliminary data.</text>
</comment>
<comment type="similarity">
    <text evidence="1 3">Belongs to the type-B carboxylesterase/lipase family.</text>
</comment>
<protein>
    <recommendedName>
        <fullName evidence="3">Carboxylic ester hydrolase</fullName>
        <ecNumber evidence="3">3.1.1.-</ecNumber>
    </recommendedName>
</protein>
<evidence type="ECO:0000313" key="5">
    <source>
        <dbReference type="EMBL" id="KAL3425572.1"/>
    </source>
</evidence>
<keyword evidence="2 3" id="KW-0378">Hydrolase</keyword>
<dbReference type="PROSITE" id="PS51257">
    <property type="entry name" value="PROKAR_LIPOPROTEIN"/>
    <property type="match status" value="1"/>
</dbReference>
<dbReference type="EMBL" id="JBFCZG010000002">
    <property type="protein sequence ID" value="KAL3425572.1"/>
    <property type="molecule type" value="Genomic_DNA"/>
</dbReference>
<evidence type="ECO:0000259" key="4">
    <source>
        <dbReference type="Pfam" id="PF00135"/>
    </source>
</evidence>
<evidence type="ECO:0000256" key="2">
    <source>
        <dbReference type="ARBA" id="ARBA00022801"/>
    </source>
</evidence>
<organism evidence="5 6">
    <name type="scientific">Phlyctema vagabunda</name>
    <dbReference type="NCBI Taxonomy" id="108571"/>
    <lineage>
        <taxon>Eukaryota</taxon>
        <taxon>Fungi</taxon>
        <taxon>Dikarya</taxon>
        <taxon>Ascomycota</taxon>
        <taxon>Pezizomycotina</taxon>
        <taxon>Leotiomycetes</taxon>
        <taxon>Helotiales</taxon>
        <taxon>Dermateaceae</taxon>
        <taxon>Phlyctema</taxon>
    </lineage>
</organism>
<keyword evidence="3" id="KW-0732">Signal</keyword>
<evidence type="ECO:0000256" key="1">
    <source>
        <dbReference type="ARBA" id="ARBA00005964"/>
    </source>
</evidence>
<dbReference type="InterPro" id="IPR019826">
    <property type="entry name" value="Carboxylesterase_B_AS"/>
</dbReference>
<dbReference type="PROSITE" id="PS00122">
    <property type="entry name" value="CARBOXYLESTERASE_B_1"/>
    <property type="match status" value="1"/>
</dbReference>
<evidence type="ECO:0000313" key="6">
    <source>
        <dbReference type="Proteomes" id="UP001629113"/>
    </source>
</evidence>
<dbReference type="PANTHER" id="PTHR11559">
    <property type="entry name" value="CARBOXYLESTERASE"/>
    <property type="match status" value="1"/>
</dbReference>
<keyword evidence="6" id="KW-1185">Reference proteome</keyword>
<dbReference type="InterPro" id="IPR002018">
    <property type="entry name" value="CarbesteraseB"/>
</dbReference>
<gene>
    <name evidence="5" type="ORF">PVAG01_02363</name>
</gene>
<dbReference type="Gene3D" id="3.40.50.1820">
    <property type="entry name" value="alpha/beta hydrolase"/>
    <property type="match status" value="1"/>
</dbReference>
<proteinExistence type="inferred from homology"/>
<name>A0ABR4PQZ5_9HELO</name>
<evidence type="ECO:0000256" key="3">
    <source>
        <dbReference type="RuleBase" id="RU361235"/>
    </source>
</evidence>